<dbReference type="InterPro" id="IPR010920">
    <property type="entry name" value="LSM_dom_sf"/>
</dbReference>
<dbReference type="Gene3D" id="1.10.287.1260">
    <property type="match status" value="1"/>
</dbReference>
<feature type="transmembrane region" description="Helical" evidence="7">
    <location>
        <begin position="105"/>
        <end position="124"/>
    </location>
</feature>
<dbReference type="SUPFAM" id="SSF82689">
    <property type="entry name" value="Mechanosensitive channel protein MscS (YggB), C-terminal domain"/>
    <property type="match status" value="1"/>
</dbReference>
<dbReference type="FunFam" id="1.10.287.1260:FF:000005">
    <property type="entry name" value="Mechanosensitive ion channel family protein"/>
    <property type="match status" value="1"/>
</dbReference>
<dbReference type="Pfam" id="PF21088">
    <property type="entry name" value="MS_channel_1st"/>
    <property type="match status" value="1"/>
</dbReference>
<dbReference type="InterPro" id="IPR045276">
    <property type="entry name" value="YbiO_bact"/>
</dbReference>
<evidence type="ECO:0000256" key="3">
    <source>
        <dbReference type="ARBA" id="ARBA00022475"/>
    </source>
</evidence>
<evidence type="ECO:0000256" key="2">
    <source>
        <dbReference type="ARBA" id="ARBA00008017"/>
    </source>
</evidence>
<dbReference type="PATRIC" id="fig|1653479.3.peg.4601"/>
<protein>
    <submittedName>
        <fullName evidence="11">Putative MscS family protein YkuT</fullName>
    </submittedName>
</protein>
<dbReference type="InterPro" id="IPR049142">
    <property type="entry name" value="MS_channel_1st"/>
</dbReference>
<name>A0A143QSP3_RHOFA</name>
<proteinExistence type="inferred from homology"/>
<accession>A0A143QSP3</accession>
<keyword evidence="4 7" id="KW-0812">Transmembrane</keyword>
<evidence type="ECO:0000256" key="1">
    <source>
        <dbReference type="ARBA" id="ARBA00004651"/>
    </source>
</evidence>
<evidence type="ECO:0000256" key="4">
    <source>
        <dbReference type="ARBA" id="ARBA00022692"/>
    </source>
</evidence>
<keyword evidence="5 7" id="KW-1133">Transmembrane helix</keyword>
<dbReference type="Pfam" id="PF00924">
    <property type="entry name" value="MS_channel_2nd"/>
    <property type="match status" value="1"/>
</dbReference>
<dbReference type="InterPro" id="IPR011066">
    <property type="entry name" value="MscS_channel_C_sf"/>
</dbReference>
<evidence type="ECO:0000256" key="6">
    <source>
        <dbReference type="ARBA" id="ARBA00023136"/>
    </source>
</evidence>
<dbReference type="InterPro" id="IPR006685">
    <property type="entry name" value="MscS_channel_2nd"/>
</dbReference>
<feature type="transmembrane region" description="Helical" evidence="7">
    <location>
        <begin position="40"/>
        <end position="57"/>
    </location>
</feature>
<dbReference type="PANTHER" id="PTHR30460">
    <property type="entry name" value="MODERATE CONDUCTANCE MECHANOSENSITIVE CHANNEL YBIO"/>
    <property type="match status" value="1"/>
</dbReference>
<evidence type="ECO:0000313" key="12">
    <source>
        <dbReference type="Proteomes" id="UP000076038"/>
    </source>
</evidence>
<reference evidence="12" key="2">
    <citation type="submission" date="2016-04" db="EMBL/GenBank/DDBJ databases">
        <title>Complete Genome and Plasmid Sequences for Rhodococcus fascians D188 and Draft Sequences for Rhodococcus spp. Isolates PBTS 1 and PBTS 2.</title>
        <authorList>
            <person name="Stamer R."/>
            <person name="Vereecke D."/>
            <person name="Zhang Y."/>
            <person name="Schilkey F."/>
            <person name="Devitt N."/>
            <person name="Randall J."/>
        </authorList>
    </citation>
    <scope>NUCLEOTIDE SEQUENCE [LARGE SCALE GENOMIC DNA]</scope>
    <source>
        <strain evidence="12">PBTS2</strain>
    </source>
</reference>
<organism evidence="11 12">
    <name type="scientific">Rhodococcoides fascians</name>
    <name type="common">Rhodococcus fascians</name>
    <dbReference type="NCBI Taxonomy" id="1828"/>
    <lineage>
        <taxon>Bacteria</taxon>
        <taxon>Bacillati</taxon>
        <taxon>Actinomycetota</taxon>
        <taxon>Actinomycetes</taxon>
        <taxon>Mycobacteriales</taxon>
        <taxon>Nocardiaceae</taxon>
        <taxon>Rhodococcoides</taxon>
    </lineage>
</organism>
<evidence type="ECO:0000259" key="9">
    <source>
        <dbReference type="Pfam" id="PF21082"/>
    </source>
</evidence>
<feature type="domain" description="Mechanosensitive ion channel transmembrane helices 2/3" evidence="10">
    <location>
        <begin position="113"/>
        <end position="150"/>
    </location>
</feature>
<dbReference type="AlphaFoldDB" id="A0A143QSP3"/>
<dbReference type="SUPFAM" id="SSF50182">
    <property type="entry name" value="Sm-like ribonucleoproteins"/>
    <property type="match status" value="1"/>
</dbReference>
<evidence type="ECO:0000256" key="7">
    <source>
        <dbReference type="SAM" id="Phobius"/>
    </source>
</evidence>
<dbReference type="KEGG" id="rhs:A3Q41_04545"/>
<dbReference type="EMBL" id="CP015220">
    <property type="protein sequence ID" value="AMY25816.1"/>
    <property type="molecule type" value="Genomic_DNA"/>
</dbReference>
<comment type="subcellular location">
    <subcellularLocation>
        <location evidence="1">Cell membrane</location>
        <topology evidence="1">Multi-pass membrane protein</topology>
    </subcellularLocation>
</comment>
<dbReference type="GO" id="GO:0005886">
    <property type="term" value="C:plasma membrane"/>
    <property type="evidence" value="ECO:0007669"/>
    <property type="project" value="UniProtKB-SubCell"/>
</dbReference>
<keyword evidence="6 7" id="KW-0472">Membrane</keyword>
<keyword evidence="3" id="KW-1003">Cell membrane</keyword>
<feature type="transmembrane region" description="Helical" evidence="7">
    <location>
        <begin position="130"/>
        <end position="153"/>
    </location>
</feature>
<dbReference type="InterPro" id="IPR011014">
    <property type="entry name" value="MscS_channel_TM-2"/>
</dbReference>
<sequence>MAVSTLLSVSPLPEPSLLRELDTRAFELTDTGRDWLVDRPLQILGYLVLAIVLRLVLHRMIDRFTRHDAGRSPALLRPLRDRSSGTVKGEILNERRRQRANTIGSVLRSAVSVMILTWFVLSVLDVVGVNVAPFIASAGIVGVALGFGAQNLVRDFLSGIFMLLEDQYGVGDVVDLGEAIGTVESVGLRVTTIRDVNGTVWYCRNGEVLRVGNMSQGFAVAVLDLPVSHTANIDEACAVAERTTNEVVDSGDFDSDILEPPEMLGVNAVSADTVTIRITIKTRPGRQWAVQRRLHRDILQSFDDAGIKAPYALGRPGGIAVESSS</sequence>
<dbReference type="InterPro" id="IPR023408">
    <property type="entry name" value="MscS_beta-dom_sf"/>
</dbReference>
<dbReference type="InterPro" id="IPR049278">
    <property type="entry name" value="MS_channel_C"/>
</dbReference>
<evidence type="ECO:0000313" key="11">
    <source>
        <dbReference type="EMBL" id="AMY25816.1"/>
    </source>
</evidence>
<dbReference type="Proteomes" id="UP000076038">
    <property type="component" value="Chromosome"/>
</dbReference>
<gene>
    <name evidence="11" type="primary">ykuT_2</name>
    <name evidence="11" type="ORF">A3Q41_04545</name>
</gene>
<reference evidence="11 12" key="1">
    <citation type="journal article" date="2016" name="Genome Announc.">
        <title>Complete Genome and Plasmid Sequences for Rhodococcus fascians D188 and Draft Sequences for Rhodococcus Isolates PBTS 1 and PBTS 2.</title>
        <authorList>
            <person name="Stamler R.A."/>
            <person name="Vereecke D."/>
            <person name="Zhang Y."/>
            <person name="Schilkey F."/>
            <person name="Devitt N."/>
            <person name="Randall J.J."/>
        </authorList>
    </citation>
    <scope>NUCLEOTIDE SEQUENCE [LARGE SCALE GENOMIC DNA]</scope>
    <source>
        <strain evidence="11 12">PBTS2</strain>
    </source>
</reference>
<evidence type="ECO:0000256" key="5">
    <source>
        <dbReference type="ARBA" id="ARBA00022989"/>
    </source>
</evidence>
<dbReference type="Pfam" id="PF21082">
    <property type="entry name" value="MS_channel_3rd"/>
    <property type="match status" value="1"/>
</dbReference>
<comment type="similarity">
    <text evidence="2">Belongs to the MscS (TC 1.A.23) family.</text>
</comment>
<keyword evidence="12" id="KW-1185">Reference proteome</keyword>
<feature type="domain" description="Mechanosensitive ion channel MscS C-terminal" evidence="9">
    <location>
        <begin position="243"/>
        <end position="308"/>
    </location>
</feature>
<dbReference type="SUPFAM" id="SSF82861">
    <property type="entry name" value="Mechanosensitive channel protein MscS (YggB), transmembrane region"/>
    <property type="match status" value="1"/>
</dbReference>
<feature type="domain" description="Mechanosensitive ion channel MscS" evidence="8">
    <location>
        <begin position="151"/>
        <end position="215"/>
    </location>
</feature>
<dbReference type="FunFam" id="2.30.30.60:FF:000001">
    <property type="entry name" value="MscS Mechanosensitive ion channel"/>
    <property type="match status" value="1"/>
</dbReference>
<evidence type="ECO:0000259" key="8">
    <source>
        <dbReference type="Pfam" id="PF00924"/>
    </source>
</evidence>
<evidence type="ECO:0000259" key="10">
    <source>
        <dbReference type="Pfam" id="PF21088"/>
    </source>
</evidence>
<dbReference type="Gene3D" id="2.30.30.60">
    <property type="match status" value="1"/>
</dbReference>
<dbReference type="Gene3D" id="3.30.70.100">
    <property type="match status" value="1"/>
</dbReference>
<dbReference type="PANTHER" id="PTHR30460:SF0">
    <property type="entry name" value="MODERATE CONDUCTANCE MECHANOSENSITIVE CHANNEL YBIO"/>
    <property type="match status" value="1"/>
</dbReference>
<dbReference type="GO" id="GO:0008381">
    <property type="term" value="F:mechanosensitive monoatomic ion channel activity"/>
    <property type="evidence" value="ECO:0007669"/>
    <property type="project" value="InterPro"/>
</dbReference>